<dbReference type="InterPro" id="IPR003594">
    <property type="entry name" value="HATPase_dom"/>
</dbReference>
<evidence type="ECO:0000256" key="1">
    <source>
        <dbReference type="ARBA" id="ARBA00000085"/>
    </source>
</evidence>
<evidence type="ECO:0000256" key="4">
    <source>
        <dbReference type="ARBA" id="ARBA00022553"/>
    </source>
</evidence>
<keyword evidence="6 12" id="KW-0812">Transmembrane</keyword>
<dbReference type="Gene3D" id="3.30.565.10">
    <property type="entry name" value="Histidine kinase-like ATPase, C-terminal domain"/>
    <property type="match status" value="1"/>
</dbReference>
<dbReference type="Gene3D" id="1.10.287.130">
    <property type="match status" value="1"/>
</dbReference>
<dbReference type="SMART" id="SM00388">
    <property type="entry name" value="HisKA"/>
    <property type="match status" value="1"/>
</dbReference>
<protein>
    <recommendedName>
        <fullName evidence="3">histidine kinase</fullName>
        <ecNumber evidence="3">2.7.13.3</ecNumber>
    </recommendedName>
</protein>
<dbReference type="InterPro" id="IPR036890">
    <property type="entry name" value="HATPase_C_sf"/>
</dbReference>
<dbReference type="SMART" id="SM00387">
    <property type="entry name" value="HATPase_c"/>
    <property type="match status" value="1"/>
</dbReference>
<dbReference type="PANTHER" id="PTHR45436:SF5">
    <property type="entry name" value="SENSOR HISTIDINE KINASE TRCS"/>
    <property type="match status" value="1"/>
</dbReference>
<dbReference type="InterPro" id="IPR003661">
    <property type="entry name" value="HisK_dim/P_dom"/>
</dbReference>
<dbReference type="InterPro" id="IPR003660">
    <property type="entry name" value="HAMP_dom"/>
</dbReference>
<comment type="caution">
    <text evidence="15">The sequence shown here is derived from an EMBL/GenBank/DDBJ whole genome shotgun (WGS) entry which is preliminary data.</text>
</comment>
<dbReference type="InterPro" id="IPR050428">
    <property type="entry name" value="TCS_sensor_his_kinase"/>
</dbReference>
<dbReference type="Pfam" id="PF02518">
    <property type="entry name" value="HATPase_c"/>
    <property type="match status" value="1"/>
</dbReference>
<dbReference type="AlphaFoldDB" id="A0A2P4UNV7"/>
<evidence type="ECO:0000256" key="7">
    <source>
        <dbReference type="ARBA" id="ARBA00022777"/>
    </source>
</evidence>
<evidence type="ECO:0000256" key="8">
    <source>
        <dbReference type="ARBA" id="ARBA00022989"/>
    </source>
</evidence>
<dbReference type="Proteomes" id="UP000242367">
    <property type="component" value="Unassembled WGS sequence"/>
</dbReference>
<evidence type="ECO:0000256" key="3">
    <source>
        <dbReference type="ARBA" id="ARBA00012438"/>
    </source>
</evidence>
<evidence type="ECO:0000259" key="14">
    <source>
        <dbReference type="PROSITE" id="PS50885"/>
    </source>
</evidence>
<dbReference type="InterPro" id="IPR005467">
    <property type="entry name" value="His_kinase_dom"/>
</dbReference>
<feature type="transmembrane region" description="Helical" evidence="12">
    <location>
        <begin position="6"/>
        <end position="30"/>
    </location>
</feature>
<dbReference type="PRINTS" id="PR00344">
    <property type="entry name" value="BCTRLSENSOR"/>
</dbReference>
<comment type="catalytic activity">
    <reaction evidence="1">
        <text>ATP + protein L-histidine = ADP + protein N-phospho-L-histidine.</text>
        <dbReference type="EC" id="2.7.13.3"/>
    </reaction>
</comment>
<dbReference type="PROSITE" id="PS50109">
    <property type="entry name" value="HIS_KIN"/>
    <property type="match status" value="1"/>
</dbReference>
<comment type="subcellular location">
    <subcellularLocation>
        <location evidence="2">Cell membrane</location>
    </subcellularLocation>
</comment>
<keyword evidence="4" id="KW-0597">Phosphoprotein</keyword>
<gene>
    <name evidence="15" type="primary">prrB_1</name>
    <name evidence="15" type="ORF">BTM25_11320</name>
</gene>
<evidence type="ECO:0000313" key="15">
    <source>
        <dbReference type="EMBL" id="POM26726.1"/>
    </source>
</evidence>
<dbReference type="SUPFAM" id="SSF47384">
    <property type="entry name" value="Homodimeric domain of signal transducing histidine kinase"/>
    <property type="match status" value="1"/>
</dbReference>
<evidence type="ECO:0000259" key="13">
    <source>
        <dbReference type="PROSITE" id="PS50109"/>
    </source>
</evidence>
<keyword evidence="16" id="KW-1185">Reference proteome</keyword>
<keyword evidence="8 12" id="KW-1133">Transmembrane helix</keyword>
<dbReference type="PANTHER" id="PTHR45436">
    <property type="entry name" value="SENSOR HISTIDINE KINASE YKOH"/>
    <property type="match status" value="1"/>
</dbReference>
<evidence type="ECO:0000256" key="10">
    <source>
        <dbReference type="ARBA" id="ARBA00023136"/>
    </source>
</evidence>
<name>A0A2P4UNV7_9ACTN</name>
<dbReference type="PROSITE" id="PS50885">
    <property type="entry name" value="HAMP"/>
    <property type="match status" value="1"/>
</dbReference>
<feature type="domain" description="HAMP" evidence="14">
    <location>
        <begin position="178"/>
        <end position="232"/>
    </location>
</feature>
<keyword evidence="5 15" id="KW-0808">Transferase</keyword>
<keyword evidence="7 15" id="KW-0418">Kinase</keyword>
<dbReference type="InterPro" id="IPR036097">
    <property type="entry name" value="HisK_dim/P_sf"/>
</dbReference>
<dbReference type="GO" id="GO:0005886">
    <property type="term" value="C:plasma membrane"/>
    <property type="evidence" value="ECO:0007669"/>
    <property type="project" value="UniProtKB-SubCell"/>
</dbReference>
<dbReference type="EMBL" id="MTBP01000001">
    <property type="protein sequence ID" value="POM26726.1"/>
    <property type="molecule type" value="Genomic_DNA"/>
</dbReference>
<dbReference type="InterPro" id="IPR004358">
    <property type="entry name" value="Sig_transdc_His_kin-like_C"/>
</dbReference>
<keyword evidence="10 12" id="KW-0472">Membrane</keyword>
<dbReference type="GO" id="GO:0000155">
    <property type="term" value="F:phosphorelay sensor kinase activity"/>
    <property type="evidence" value="ECO:0007669"/>
    <property type="project" value="InterPro"/>
</dbReference>
<sequence>MRLTTRFSVITAVLVPVLVLLAGLLVLRLASHDLKAERDRQLAVRLQGLVPTATTYAQKSRRTPMSPPERAQQRVSGAAGDDGSGGVSLVPRVGEPLLVGSVPGVRPEGAGPATIVSGGRRWRFVATDLGARGNVGRLWVFEPESRVSARITLLRRRLIAITLAAAGAGALAGFGLARFAVRPLTVLRGQAAAIGRSPGAGRRLATASGTVEVDELARLVNDLLERGDDAVRRTGAALETARAFAANAAHELRTPLTSMGTNLGLVNHPGISAADRAEVVADLAAEHARMDRLITMLRQLARGELLDPRSLAAVDLPDLVEASVEDARRRHHGASITVDVPDAGTVRGWPEGLRMILDNLIDNAAVHGVGADGRAAIEVTLTESPEGLALRVRDHGPGVPEPARRTVFDRFRRRPGSPGSGLGLTLVAQQVGLHGGTIAVTAPPDGPGAVFDVRLPRSPEPGGDPASWLR</sequence>
<evidence type="ECO:0000313" key="16">
    <source>
        <dbReference type="Proteomes" id="UP000242367"/>
    </source>
</evidence>
<dbReference type="CDD" id="cd00082">
    <property type="entry name" value="HisKA"/>
    <property type="match status" value="1"/>
</dbReference>
<evidence type="ECO:0000256" key="12">
    <source>
        <dbReference type="SAM" id="Phobius"/>
    </source>
</evidence>
<feature type="domain" description="Histidine kinase" evidence="13">
    <location>
        <begin position="247"/>
        <end position="459"/>
    </location>
</feature>
<evidence type="ECO:0000256" key="2">
    <source>
        <dbReference type="ARBA" id="ARBA00004236"/>
    </source>
</evidence>
<evidence type="ECO:0000256" key="9">
    <source>
        <dbReference type="ARBA" id="ARBA00023012"/>
    </source>
</evidence>
<feature type="transmembrane region" description="Helical" evidence="12">
    <location>
        <begin position="158"/>
        <end position="181"/>
    </location>
</feature>
<dbReference type="CDD" id="cd00075">
    <property type="entry name" value="HATPase"/>
    <property type="match status" value="1"/>
</dbReference>
<reference evidence="15 16" key="1">
    <citation type="journal article" date="2017" name="Chemistry">
        <title>Isolation, Biosynthesis and Chemical Modifications of Rubterolones A-F: Rare Tropolone Alkaloids from Actinomadura sp. 5-2.</title>
        <authorList>
            <person name="Guo H."/>
            <person name="Benndorf R."/>
            <person name="Leichnitz D."/>
            <person name="Klassen J.L."/>
            <person name="Vollmers J."/>
            <person name="Gorls H."/>
            <person name="Steinacker M."/>
            <person name="Weigel C."/>
            <person name="Dahse H.M."/>
            <person name="Kaster A.K."/>
            <person name="de Beer Z.W."/>
            <person name="Poulsen M."/>
            <person name="Beemelmanns C."/>
        </authorList>
    </citation>
    <scope>NUCLEOTIDE SEQUENCE [LARGE SCALE GENOMIC DNA]</scope>
    <source>
        <strain evidence="15 16">5-2</strain>
    </source>
</reference>
<accession>A0A2P4UNV7</accession>
<feature type="region of interest" description="Disordered" evidence="11">
    <location>
        <begin position="55"/>
        <end position="85"/>
    </location>
</feature>
<dbReference type="Pfam" id="PF00512">
    <property type="entry name" value="HisKA"/>
    <property type="match status" value="1"/>
</dbReference>
<evidence type="ECO:0000256" key="11">
    <source>
        <dbReference type="SAM" id="MobiDB-lite"/>
    </source>
</evidence>
<proteinExistence type="predicted"/>
<keyword evidence="9" id="KW-0902">Two-component regulatory system</keyword>
<evidence type="ECO:0000256" key="6">
    <source>
        <dbReference type="ARBA" id="ARBA00022692"/>
    </source>
</evidence>
<organism evidence="15 16">
    <name type="scientific">Actinomadura rubteroloni</name>
    <dbReference type="NCBI Taxonomy" id="1926885"/>
    <lineage>
        <taxon>Bacteria</taxon>
        <taxon>Bacillati</taxon>
        <taxon>Actinomycetota</taxon>
        <taxon>Actinomycetes</taxon>
        <taxon>Streptosporangiales</taxon>
        <taxon>Thermomonosporaceae</taxon>
        <taxon>Actinomadura</taxon>
    </lineage>
</organism>
<evidence type="ECO:0000256" key="5">
    <source>
        <dbReference type="ARBA" id="ARBA00022679"/>
    </source>
</evidence>
<dbReference type="EC" id="2.7.13.3" evidence="3"/>
<dbReference type="SUPFAM" id="SSF55874">
    <property type="entry name" value="ATPase domain of HSP90 chaperone/DNA topoisomerase II/histidine kinase"/>
    <property type="match status" value="1"/>
</dbReference>
<dbReference type="RefSeq" id="WP_103561647.1">
    <property type="nucleotide sequence ID" value="NZ_MTBP01000001.1"/>
</dbReference>